<accession>A0A4R2KX48</accession>
<organism evidence="1 2">
    <name type="scientific">Chromatocurvus halotolerans</name>
    <dbReference type="NCBI Taxonomy" id="1132028"/>
    <lineage>
        <taxon>Bacteria</taxon>
        <taxon>Pseudomonadati</taxon>
        <taxon>Pseudomonadota</taxon>
        <taxon>Gammaproteobacteria</taxon>
        <taxon>Cellvibrionales</taxon>
        <taxon>Halieaceae</taxon>
        <taxon>Chromatocurvus</taxon>
    </lineage>
</organism>
<reference evidence="1 2" key="1">
    <citation type="submission" date="2019-03" db="EMBL/GenBank/DDBJ databases">
        <title>Genomic Encyclopedia of Type Strains, Phase IV (KMG-IV): sequencing the most valuable type-strain genomes for metagenomic binning, comparative biology and taxonomic classification.</title>
        <authorList>
            <person name="Goeker M."/>
        </authorList>
    </citation>
    <scope>NUCLEOTIDE SEQUENCE [LARGE SCALE GENOMIC DNA]</scope>
    <source>
        <strain evidence="1 2">DSM 23344</strain>
    </source>
</reference>
<name>A0A4R2KX48_9GAMM</name>
<dbReference type="EMBL" id="SLWX01000002">
    <property type="protein sequence ID" value="TCO77622.1"/>
    <property type="molecule type" value="Genomic_DNA"/>
</dbReference>
<evidence type="ECO:0000313" key="1">
    <source>
        <dbReference type="EMBL" id="TCO77622.1"/>
    </source>
</evidence>
<sequence>MNLRGKEAKSKNKQKFYRAVAVARVKTVQWRILRNRER</sequence>
<dbReference type="AlphaFoldDB" id="A0A4R2KX48"/>
<comment type="caution">
    <text evidence="1">The sequence shown here is derived from an EMBL/GenBank/DDBJ whole genome shotgun (WGS) entry which is preliminary data.</text>
</comment>
<proteinExistence type="predicted"/>
<dbReference type="Proteomes" id="UP000294980">
    <property type="component" value="Unassembled WGS sequence"/>
</dbReference>
<gene>
    <name evidence="1" type="ORF">EV688_10279</name>
</gene>
<protein>
    <submittedName>
        <fullName evidence="1">Uncharacterized protein</fullName>
    </submittedName>
</protein>
<evidence type="ECO:0000313" key="2">
    <source>
        <dbReference type="Proteomes" id="UP000294980"/>
    </source>
</evidence>
<keyword evidence="2" id="KW-1185">Reference proteome</keyword>